<feature type="compositionally biased region" description="Low complexity" evidence="1">
    <location>
        <begin position="100"/>
        <end position="116"/>
    </location>
</feature>
<evidence type="ECO:0000256" key="1">
    <source>
        <dbReference type="SAM" id="MobiDB-lite"/>
    </source>
</evidence>
<protein>
    <submittedName>
        <fullName evidence="2">Uncharacterized protein</fullName>
    </submittedName>
</protein>
<dbReference type="AlphaFoldDB" id="A0A7S0WR37"/>
<dbReference type="EMBL" id="HBFB01014988">
    <property type="protein sequence ID" value="CAD8678326.1"/>
    <property type="molecule type" value="Transcribed_RNA"/>
</dbReference>
<feature type="region of interest" description="Disordered" evidence="1">
    <location>
        <begin position="76"/>
        <end position="163"/>
    </location>
</feature>
<proteinExistence type="predicted"/>
<gene>
    <name evidence="2" type="ORF">CLEI1391_LOCUS8469</name>
</gene>
<reference evidence="2" key="1">
    <citation type="submission" date="2021-01" db="EMBL/GenBank/DDBJ databases">
        <authorList>
            <person name="Corre E."/>
            <person name="Pelletier E."/>
            <person name="Niang G."/>
            <person name="Scheremetjew M."/>
            <person name="Finn R."/>
            <person name="Kale V."/>
            <person name="Holt S."/>
            <person name="Cochrane G."/>
            <person name="Meng A."/>
            <person name="Brown T."/>
            <person name="Cohen L."/>
        </authorList>
    </citation>
    <scope>NUCLEOTIDE SEQUENCE</scope>
    <source>
        <strain evidence="2">SAG 11-49</strain>
    </source>
</reference>
<evidence type="ECO:0000313" key="2">
    <source>
        <dbReference type="EMBL" id="CAD8678326.1"/>
    </source>
</evidence>
<accession>A0A7S0WR37</accession>
<name>A0A7S0WR37_9CHLO</name>
<feature type="compositionally biased region" description="Gly residues" evidence="1">
    <location>
        <begin position="147"/>
        <end position="160"/>
    </location>
</feature>
<sequence length="243" mass="25934">MADSLEVKILDQLTATPTSFILSNARPPLRSDAARKIDAGFRHQKAVLNPMVYSSDAGLVLYERVVTSHQEDKMLKKLSKPKSVRALVPTSKPVLPHNMSQPSASASSQPQPAASTSGGGAASPKTLSPRAASAPRMNGVDMSGSRAGPGPGPGSSGYGTGLYTPARKQYTKALRSQSDIELAASKQKFQNERSTMTASHVFTWGGRFRFQPPTQAVGVAQGMQQWTPGLQRSPQRLDAFVDD</sequence>
<organism evidence="2">
    <name type="scientific">Chlamydomonas leiostraca</name>
    <dbReference type="NCBI Taxonomy" id="1034604"/>
    <lineage>
        <taxon>Eukaryota</taxon>
        <taxon>Viridiplantae</taxon>
        <taxon>Chlorophyta</taxon>
        <taxon>core chlorophytes</taxon>
        <taxon>Chlorophyceae</taxon>
        <taxon>CS clade</taxon>
        <taxon>Chlamydomonadales</taxon>
        <taxon>Chlamydomonadaceae</taxon>
        <taxon>Chlamydomonas</taxon>
    </lineage>
</organism>